<dbReference type="EMBL" id="CVRI01000002">
    <property type="protein sequence ID" value="CRK86977.1"/>
    <property type="molecule type" value="Genomic_DNA"/>
</dbReference>
<evidence type="ECO:0000313" key="1">
    <source>
        <dbReference type="EMBL" id="CRK86977.1"/>
    </source>
</evidence>
<accession>A0A1J1HL66</accession>
<reference evidence="1 2" key="1">
    <citation type="submission" date="2015-04" db="EMBL/GenBank/DDBJ databases">
        <authorList>
            <person name="Syromyatnikov M.Y."/>
            <person name="Popov V.N."/>
        </authorList>
    </citation>
    <scope>NUCLEOTIDE SEQUENCE [LARGE SCALE GENOMIC DNA]</scope>
</reference>
<dbReference type="Proteomes" id="UP000183832">
    <property type="component" value="Unassembled WGS sequence"/>
</dbReference>
<organism evidence="1 2">
    <name type="scientific">Clunio marinus</name>
    <dbReference type="NCBI Taxonomy" id="568069"/>
    <lineage>
        <taxon>Eukaryota</taxon>
        <taxon>Metazoa</taxon>
        <taxon>Ecdysozoa</taxon>
        <taxon>Arthropoda</taxon>
        <taxon>Hexapoda</taxon>
        <taxon>Insecta</taxon>
        <taxon>Pterygota</taxon>
        <taxon>Neoptera</taxon>
        <taxon>Endopterygota</taxon>
        <taxon>Diptera</taxon>
        <taxon>Nematocera</taxon>
        <taxon>Chironomoidea</taxon>
        <taxon>Chironomidae</taxon>
        <taxon>Clunio</taxon>
    </lineage>
</organism>
<name>A0A1J1HL66_9DIPT</name>
<sequence>MKNIDNCQSTIRRWKRMLIDYRSEYNEFLEELYKLLSRQLFRKFNSISNSQASSQASSVCHQRTVSVTLKSSLLFTTQKPQRREHHTSVITAVSIATKVFASVEHFPRLKHLVQIISLIV</sequence>
<protein>
    <submittedName>
        <fullName evidence="1">CLUMA_CG000790, isoform A</fullName>
    </submittedName>
</protein>
<gene>
    <name evidence="1" type="ORF">CLUMA_CG000790</name>
</gene>
<dbReference type="AlphaFoldDB" id="A0A1J1HL66"/>
<proteinExistence type="predicted"/>
<keyword evidence="2" id="KW-1185">Reference proteome</keyword>
<evidence type="ECO:0000313" key="2">
    <source>
        <dbReference type="Proteomes" id="UP000183832"/>
    </source>
</evidence>